<evidence type="ECO:0000313" key="2">
    <source>
        <dbReference type="Proteomes" id="UP001144471"/>
    </source>
</evidence>
<protein>
    <submittedName>
        <fullName evidence="1">Uncharacterized protein</fullName>
    </submittedName>
</protein>
<proteinExistence type="predicted"/>
<dbReference type="RefSeq" id="WP_281832803.1">
    <property type="nucleotide sequence ID" value="NZ_BSDY01000001.1"/>
</dbReference>
<name>A0A9W6LMD0_9FUSO</name>
<evidence type="ECO:0000313" key="1">
    <source>
        <dbReference type="EMBL" id="GLI54785.1"/>
    </source>
</evidence>
<dbReference type="Proteomes" id="UP001144471">
    <property type="component" value="Unassembled WGS sequence"/>
</dbReference>
<accession>A0A9W6LMD0</accession>
<reference evidence="1" key="1">
    <citation type="submission" date="2022-12" db="EMBL/GenBank/DDBJ databases">
        <title>Reference genome sequencing for broad-spectrum identification of bacterial and archaeal isolates by mass spectrometry.</title>
        <authorList>
            <person name="Sekiguchi Y."/>
            <person name="Tourlousse D.M."/>
        </authorList>
    </citation>
    <scope>NUCLEOTIDE SEQUENCE</scope>
    <source>
        <strain evidence="1">10succ1</strain>
    </source>
</reference>
<sequence>MVKINGIYYNGKDINIIARDQEIVIEGDVNTLNIKGNVRVKGNVKEVSCKGKVEVHRKVENKVVEE</sequence>
<organism evidence="1 2">
    <name type="scientific">Propionigenium maris DSM 9537</name>
    <dbReference type="NCBI Taxonomy" id="1123000"/>
    <lineage>
        <taxon>Bacteria</taxon>
        <taxon>Fusobacteriati</taxon>
        <taxon>Fusobacteriota</taxon>
        <taxon>Fusobacteriia</taxon>
        <taxon>Fusobacteriales</taxon>
        <taxon>Fusobacteriaceae</taxon>
        <taxon>Propionigenium</taxon>
    </lineage>
</organism>
<dbReference type="AlphaFoldDB" id="A0A9W6LMD0"/>
<comment type="caution">
    <text evidence="1">The sequence shown here is derived from an EMBL/GenBank/DDBJ whole genome shotgun (WGS) entry which is preliminary data.</text>
</comment>
<gene>
    <name evidence="1" type="ORF">PM10SUCC1_03000</name>
</gene>
<dbReference type="EMBL" id="BSDY01000001">
    <property type="protein sequence ID" value="GLI54785.1"/>
    <property type="molecule type" value="Genomic_DNA"/>
</dbReference>
<keyword evidence="2" id="KW-1185">Reference proteome</keyword>